<evidence type="ECO:0000313" key="10">
    <source>
        <dbReference type="EMBL" id="CAI0560266.1"/>
    </source>
</evidence>
<keyword evidence="6" id="KW-0472">Membrane</keyword>
<evidence type="ECO:0000256" key="7">
    <source>
        <dbReference type="SAM" id="SignalP"/>
    </source>
</evidence>
<evidence type="ECO:0000259" key="9">
    <source>
        <dbReference type="Pfam" id="PF14416"/>
    </source>
</evidence>
<evidence type="ECO:0000256" key="6">
    <source>
        <dbReference type="ARBA" id="ARBA00023136"/>
    </source>
</evidence>
<keyword evidence="4" id="KW-0735">Signal-anchor</keyword>
<dbReference type="PANTHER" id="PTHR32285:SF36">
    <property type="entry name" value="PROTEIN TRICHOME BIREFRINGENCE-LIKE 38"/>
    <property type="match status" value="1"/>
</dbReference>
<feature type="signal peptide" evidence="7">
    <location>
        <begin position="1"/>
        <end position="20"/>
    </location>
</feature>
<evidence type="ECO:0000259" key="8">
    <source>
        <dbReference type="Pfam" id="PF13839"/>
    </source>
</evidence>
<dbReference type="Pfam" id="PF13839">
    <property type="entry name" value="PC-Esterase"/>
    <property type="match status" value="2"/>
</dbReference>
<evidence type="ECO:0000313" key="11">
    <source>
        <dbReference type="Proteomes" id="UP001154282"/>
    </source>
</evidence>
<feature type="domain" description="Trichome birefringence-like C-terminal" evidence="8">
    <location>
        <begin position="85"/>
        <end position="201"/>
    </location>
</feature>
<keyword evidence="11" id="KW-1185">Reference proteome</keyword>
<comment type="subcellular location">
    <subcellularLocation>
        <location evidence="1">Membrane</location>
        <topology evidence="1">Single-pass membrane protein</topology>
    </subcellularLocation>
</comment>
<evidence type="ECO:0000256" key="5">
    <source>
        <dbReference type="ARBA" id="ARBA00022989"/>
    </source>
</evidence>
<dbReference type="InterPro" id="IPR025846">
    <property type="entry name" value="TBL_N"/>
</dbReference>
<comment type="caution">
    <text evidence="10">The sequence shown here is derived from an EMBL/GenBank/DDBJ whole genome shotgun (WGS) entry which is preliminary data.</text>
</comment>
<accession>A0AAV0RSM0</accession>
<feature type="domain" description="Trichome birefringence-like C-terminal" evidence="8">
    <location>
        <begin position="209"/>
        <end position="298"/>
    </location>
</feature>
<protein>
    <recommendedName>
        <fullName evidence="12">Trichome birefringence-like N-terminal domain-containing protein</fullName>
    </recommendedName>
</protein>
<keyword evidence="5" id="KW-1133">Transmembrane helix</keyword>
<keyword evidence="3" id="KW-0812">Transmembrane</keyword>
<comment type="similarity">
    <text evidence="2">Belongs to the PC-esterase family. TBL subfamily.</text>
</comment>
<dbReference type="PANTHER" id="PTHR32285">
    <property type="entry name" value="PROTEIN TRICHOME BIREFRINGENCE-LIKE 9-RELATED"/>
    <property type="match status" value="1"/>
</dbReference>
<evidence type="ECO:0000256" key="1">
    <source>
        <dbReference type="ARBA" id="ARBA00004167"/>
    </source>
</evidence>
<proteinExistence type="inferred from homology"/>
<dbReference type="EMBL" id="CAMGYJ010000011">
    <property type="protein sequence ID" value="CAI0560266.1"/>
    <property type="molecule type" value="Genomic_DNA"/>
</dbReference>
<dbReference type="InterPro" id="IPR026057">
    <property type="entry name" value="TBL_C"/>
</dbReference>
<name>A0AAV0RSM0_9ROSI</name>
<dbReference type="Pfam" id="PF14416">
    <property type="entry name" value="PMR5N"/>
    <property type="match status" value="1"/>
</dbReference>
<keyword evidence="7" id="KW-0732">Signal</keyword>
<evidence type="ECO:0000256" key="3">
    <source>
        <dbReference type="ARBA" id="ARBA00022692"/>
    </source>
</evidence>
<reference evidence="10" key="1">
    <citation type="submission" date="2022-08" db="EMBL/GenBank/DDBJ databases">
        <authorList>
            <person name="Gutierrez-Valencia J."/>
        </authorList>
    </citation>
    <scope>NUCLEOTIDE SEQUENCE</scope>
</reference>
<evidence type="ECO:0008006" key="12">
    <source>
        <dbReference type="Google" id="ProtNLM"/>
    </source>
</evidence>
<dbReference type="InterPro" id="IPR029962">
    <property type="entry name" value="TBL"/>
</dbReference>
<sequence length="305" mass="34031">MIRLALVLAALMAAGRGAAAAANSITQQRCDLYQGSWVPDSADCPLYDSSACPFIRKEFDCLKYGRPDHQYLQYRWQPSDAACSLPRFNGLEFLMKMKGKKIMFVGDSLSMNQYDSLLCMLHAAAPNSNITRDSQPLPTVTFQDYGVSIILFTSHYLVDIQQDKIGPVLNLNSMSSGNLWKQMDVLIFNTWLWWYRTGPKQGYYIYRAGWGEAGVRDCSRETTPIAAGATRGVVPLALQVQEDILRSIRKPVHFLNITAMSYMRKDGHPASHNGLGGMDCTHWCVAGVPDTWNQILSTTLLTQSG</sequence>
<dbReference type="AlphaFoldDB" id="A0AAV0RSM0"/>
<feature type="chain" id="PRO_5043639725" description="Trichome birefringence-like N-terminal domain-containing protein" evidence="7">
    <location>
        <begin position="21"/>
        <end position="305"/>
    </location>
</feature>
<gene>
    <name evidence="10" type="ORF">LITE_LOCUS49617</name>
</gene>
<dbReference type="GO" id="GO:0016413">
    <property type="term" value="F:O-acetyltransferase activity"/>
    <property type="evidence" value="ECO:0007669"/>
    <property type="project" value="InterPro"/>
</dbReference>
<dbReference type="GO" id="GO:0016020">
    <property type="term" value="C:membrane"/>
    <property type="evidence" value="ECO:0007669"/>
    <property type="project" value="UniProtKB-SubCell"/>
</dbReference>
<dbReference type="GO" id="GO:0005794">
    <property type="term" value="C:Golgi apparatus"/>
    <property type="evidence" value="ECO:0007669"/>
    <property type="project" value="TreeGrafter"/>
</dbReference>
<evidence type="ECO:0000256" key="2">
    <source>
        <dbReference type="ARBA" id="ARBA00007727"/>
    </source>
</evidence>
<dbReference type="Proteomes" id="UP001154282">
    <property type="component" value="Unassembled WGS sequence"/>
</dbReference>
<evidence type="ECO:0000256" key="4">
    <source>
        <dbReference type="ARBA" id="ARBA00022968"/>
    </source>
</evidence>
<organism evidence="10 11">
    <name type="scientific">Linum tenue</name>
    <dbReference type="NCBI Taxonomy" id="586396"/>
    <lineage>
        <taxon>Eukaryota</taxon>
        <taxon>Viridiplantae</taxon>
        <taxon>Streptophyta</taxon>
        <taxon>Embryophyta</taxon>
        <taxon>Tracheophyta</taxon>
        <taxon>Spermatophyta</taxon>
        <taxon>Magnoliopsida</taxon>
        <taxon>eudicotyledons</taxon>
        <taxon>Gunneridae</taxon>
        <taxon>Pentapetalae</taxon>
        <taxon>rosids</taxon>
        <taxon>fabids</taxon>
        <taxon>Malpighiales</taxon>
        <taxon>Linaceae</taxon>
        <taxon>Linum</taxon>
    </lineage>
</organism>
<feature type="domain" description="Trichome birefringence-like N-terminal" evidence="9">
    <location>
        <begin position="29"/>
        <end position="80"/>
    </location>
</feature>